<dbReference type="NCBIfam" id="NF033545">
    <property type="entry name" value="transpos_IS630"/>
    <property type="match status" value="1"/>
</dbReference>
<comment type="caution">
    <text evidence="2">The sequence shown here is derived from an EMBL/GenBank/DDBJ whole genome shotgun (WGS) entry which is preliminary data.</text>
</comment>
<dbReference type="InterPro" id="IPR047655">
    <property type="entry name" value="Transpos_IS630-like"/>
</dbReference>
<protein>
    <submittedName>
        <fullName evidence="2">Transposase</fullName>
    </submittedName>
</protein>
<evidence type="ECO:0000259" key="1">
    <source>
        <dbReference type="Pfam" id="PF13358"/>
    </source>
</evidence>
<evidence type="ECO:0000313" key="3">
    <source>
        <dbReference type="Proteomes" id="UP000094828"/>
    </source>
</evidence>
<dbReference type="Pfam" id="PF13358">
    <property type="entry name" value="DDE_3"/>
    <property type="match status" value="1"/>
</dbReference>
<dbReference type="InterPro" id="IPR038717">
    <property type="entry name" value="Tc1-like_DDE_dom"/>
</dbReference>
<proteinExistence type="predicted"/>
<accession>A0A1C3E5L9</accession>
<dbReference type="AlphaFoldDB" id="A0A1C3E5L9"/>
<name>A0A1C3E5L9_9PLAN</name>
<gene>
    <name evidence="2" type="ORF">A6X21_12055</name>
</gene>
<dbReference type="STRING" id="1841610.A6X21_12055"/>
<feature type="domain" description="Tc1-like transposase DDE" evidence="1">
    <location>
        <begin position="18"/>
        <end position="167"/>
    </location>
</feature>
<organism evidence="2 3">
    <name type="scientific">Planctopirus hydrillae</name>
    <dbReference type="NCBI Taxonomy" id="1841610"/>
    <lineage>
        <taxon>Bacteria</taxon>
        <taxon>Pseudomonadati</taxon>
        <taxon>Planctomycetota</taxon>
        <taxon>Planctomycetia</taxon>
        <taxon>Planctomycetales</taxon>
        <taxon>Planctomycetaceae</taxon>
        <taxon>Planctopirus</taxon>
    </lineage>
</organism>
<reference evidence="2 3" key="1">
    <citation type="submission" date="2016-05" db="EMBL/GenBank/DDBJ databases">
        <title>Genomic and physiological characterization of Planctopirus sp. isolated from fresh water lake.</title>
        <authorList>
            <person name="Subhash Y."/>
            <person name="Ramana C."/>
        </authorList>
    </citation>
    <scope>NUCLEOTIDE SEQUENCE [LARGE SCALE GENOMIC DNA]</scope>
    <source>
        <strain evidence="2 3">JC280</strain>
    </source>
</reference>
<keyword evidence="3" id="KW-1185">Reference proteome</keyword>
<dbReference type="Proteomes" id="UP000094828">
    <property type="component" value="Unassembled WGS sequence"/>
</dbReference>
<evidence type="ECO:0000313" key="2">
    <source>
        <dbReference type="EMBL" id="ODA28449.1"/>
    </source>
</evidence>
<dbReference type="EMBL" id="LYDR01000152">
    <property type="protein sequence ID" value="ODA28449.1"/>
    <property type="molecule type" value="Genomic_DNA"/>
</dbReference>
<sequence length="208" mass="24215">MEQLLDVYHESFSKTHPLICMDEASKQVLSDVEPALPMSPGQPRREDHHYERKDVRALFMFFNPIDGWRRVSSRDSRKRQDWAAEVKQLLEVDYPEAKLVTLVCDNLNTHEITSLYATFAAETAHRLTQRLRIVYTPRNGSWLNMAEMELSVLTRQCIGRRFESTATMEAEIAAWQQTRNAQRLGANWQFTTTDARVKLKALYPIQDI</sequence>